<dbReference type="GO" id="GO:0051087">
    <property type="term" value="F:protein-folding chaperone binding"/>
    <property type="evidence" value="ECO:0007669"/>
    <property type="project" value="InterPro"/>
</dbReference>
<name>A0A9P6Q038_9FUNG</name>
<dbReference type="InterPro" id="IPR003103">
    <property type="entry name" value="BAG_domain"/>
</dbReference>
<proteinExistence type="predicted"/>
<dbReference type="OrthoDB" id="333905at2759"/>
<organism evidence="4 5">
    <name type="scientific">Actinomortierella ambigua</name>
    <dbReference type="NCBI Taxonomy" id="1343610"/>
    <lineage>
        <taxon>Eukaryota</taxon>
        <taxon>Fungi</taxon>
        <taxon>Fungi incertae sedis</taxon>
        <taxon>Mucoromycota</taxon>
        <taxon>Mortierellomycotina</taxon>
        <taxon>Mortierellomycetes</taxon>
        <taxon>Mortierellales</taxon>
        <taxon>Mortierellaceae</taxon>
        <taxon>Actinomortierella</taxon>
    </lineage>
</organism>
<evidence type="ECO:0000259" key="3">
    <source>
        <dbReference type="PROSITE" id="PS51035"/>
    </source>
</evidence>
<dbReference type="AlphaFoldDB" id="A0A9P6Q038"/>
<feature type="region of interest" description="Disordered" evidence="2">
    <location>
        <begin position="336"/>
        <end position="391"/>
    </location>
</feature>
<feature type="compositionally biased region" description="Polar residues" evidence="2">
    <location>
        <begin position="593"/>
        <end position="602"/>
    </location>
</feature>
<feature type="coiled-coil region" evidence="1">
    <location>
        <begin position="393"/>
        <end position="420"/>
    </location>
</feature>
<evidence type="ECO:0000256" key="2">
    <source>
        <dbReference type="SAM" id="MobiDB-lite"/>
    </source>
</evidence>
<evidence type="ECO:0000313" key="4">
    <source>
        <dbReference type="EMBL" id="KAG0257762.1"/>
    </source>
</evidence>
<feature type="region of interest" description="Disordered" evidence="2">
    <location>
        <begin position="142"/>
        <end position="204"/>
    </location>
</feature>
<feature type="compositionally biased region" description="Basic and acidic residues" evidence="2">
    <location>
        <begin position="572"/>
        <end position="584"/>
    </location>
</feature>
<accession>A0A9P6Q038</accession>
<feature type="compositionally biased region" description="Basic and acidic residues" evidence="2">
    <location>
        <begin position="161"/>
        <end position="176"/>
    </location>
</feature>
<feature type="compositionally biased region" description="Basic and acidic residues" evidence="2">
    <location>
        <begin position="242"/>
        <end position="283"/>
    </location>
</feature>
<feature type="region of interest" description="Disordered" evidence="2">
    <location>
        <begin position="500"/>
        <end position="532"/>
    </location>
</feature>
<dbReference type="SMART" id="SM00264">
    <property type="entry name" value="BAG"/>
    <property type="match status" value="1"/>
</dbReference>
<dbReference type="Gene3D" id="1.20.58.120">
    <property type="entry name" value="BAG domain"/>
    <property type="match status" value="1"/>
</dbReference>
<feature type="region of interest" description="Disordered" evidence="2">
    <location>
        <begin position="548"/>
        <end position="602"/>
    </location>
</feature>
<evidence type="ECO:0000256" key="1">
    <source>
        <dbReference type="SAM" id="Coils"/>
    </source>
</evidence>
<feature type="compositionally biased region" description="Low complexity" evidence="2">
    <location>
        <begin position="284"/>
        <end position="301"/>
    </location>
</feature>
<feature type="compositionally biased region" description="Acidic residues" evidence="2">
    <location>
        <begin position="188"/>
        <end position="204"/>
    </location>
</feature>
<comment type="caution">
    <text evidence="4">The sequence shown here is derived from an EMBL/GenBank/DDBJ whole genome shotgun (WGS) entry which is preliminary data.</text>
</comment>
<feature type="compositionally biased region" description="Low complexity" evidence="2">
    <location>
        <begin position="347"/>
        <end position="364"/>
    </location>
</feature>
<protein>
    <recommendedName>
        <fullName evidence="3">BAG domain-containing protein</fullName>
    </recommendedName>
</protein>
<keyword evidence="5" id="KW-1185">Reference proteome</keyword>
<evidence type="ECO:0000313" key="5">
    <source>
        <dbReference type="Proteomes" id="UP000807716"/>
    </source>
</evidence>
<dbReference type="EMBL" id="JAAAJB010000348">
    <property type="protein sequence ID" value="KAG0257762.1"/>
    <property type="molecule type" value="Genomic_DNA"/>
</dbReference>
<feature type="domain" description="BAG" evidence="3">
    <location>
        <begin position="419"/>
        <end position="495"/>
    </location>
</feature>
<feature type="compositionally biased region" description="Basic and acidic residues" evidence="2">
    <location>
        <begin position="506"/>
        <end position="515"/>
    </location>
</feature>
<reference evidence="4" key="1">
    <citation type="journal article" date="2020" name="Fungal Divers.">
        <title>Resolving the Mortierellaceae phylogeny through synthesis of multi-gene phylogenetics and phylogenomics.</title>
        <authorList>
            <person name="Vandepol N."/>
            <person name="Liber J."/>
            <person name="Desiro A."/>
            <person name="Na H."/>
            <person name="Kennedy M."/>
            <person name="Barry K."/>
            <person name="Grigoriev I.V."/>
            <person name="Miller A.N."/>
            <person name="O'Donnell K."/>
            <person name="Stajich J.E."/>
            <person name="Bonito G."/>
        </authorList>
    </citation>
    <scope>NUCLEOTIDE SEQUENCE</scope>
    <source>
        <strain evidence="4">BC1065</strain>
    </source>
</reference>
<dbReference type="Pfam" id="PF02179">
    <property type="entry name" value="BAG"/>
    <property type="match status" value="1"/>
</dbReference>
<dbReference type="InterPro" id="IPR036533">
    <property type="entry name" value="BAG_dom_sf"/>
</dbReference>
<feature type="compositionally biased region" description="Low complexity" evidence="2">
    <location>
        <begin position="562"/>
        <end position="571"/>
    </location>
</feature>
<sequence>MYSIFEPAMAPRSSRRSLQQQHPYYHQQAYQHPMFTSWIPANELDESDEEERLLREALARKQQQRQARQYQYQLQLQREQELAAEQERQRQRQYEIRRAKAIAEREAEQQRQRRIRQQQLEAQRAAAIEEIFRRQLAHQEEQEQQERLRRQRAAAAALEASRAREAAKKRQEEEKKKQHQLLLMQQAESEESSTESDAESEVDDGDLLQDIFQSLFFPQHKRPAADRALARQPSKRVHRRARAEQKRIEQAKHEAEVKAKAEAEAKARAEAEAKQKAAAEAKKQQQQQQEKAQLKQQKIAAYDSDNDEDPVHSYFATFPDIQQFVEAALGAKIQPTNSCPAGKARTSLKPTISTTSTTPKKVTIQAPAEETAKVETTPALAAAPQSPVSSPELRAADIVRERLERQRKEEKAKETKHSELNKIESALDDLSHLLERVVQGLVENKRQIYQVEEDVTKTMIRIDSVESNGDHSIRKRRKELIKKSQSLLDAIDNHKDLLAKQAAKQAAKEDEEKKKEKSKHATTVEDAPVTPAIEKELEITLETIEPLLSDVSISSEDDESSSSEIDTPSNSDTEKNDRIQKEPFDILEMGNDPLSSDTISLA</sequence>
<keyword evidence="1" id="KW-0175">Coiled coil</keyword>
<dbReference type="Proteomes" id="UP000807716">
    <property type="component" value="Unassembled WGS sequence"/>
</dbReference>
<gene>
    <name evidence="4" type="ORF">DFQ27_004944</name>
</gene>
<dbReference type="PROSITE" id="PS51035">
    <property type="entry name" value="BAG"/>
    <property type="match status" value="1"/>
</dbReference>
<feature type="region of interest" description="Disordered" evidence="2">
    <location>
        <begin position="223"/>
        <end position="307"/>
    </location>
</feature>
<dbReference type="SUPFAM" id="SSF63491">
    <property type="entry name" value="BAG domain"/>
    <property type="match status" value="1"/>
</dbReference>